<keyword evidence="1 2" id="KW-0694">RNA-binding</keyword>
<keyword evidence="8" id="KW-1185">Reference proteome</keyword>
<dbReference type="OrthoDB" id="435402at2759"/>
<feature type="compositionally biased region" description="Basic and acidic residues" evidence="3">
    <location>
        <begin position="34"/>
        <end position="60"/>
    </location>
</feature>
<evidence type="ECO:0000313" key="6">
    <source>
        <dbReference type="EMBL" id="WPB03086.1"/>
    </source>
</evidence>
<dbReference type="GO" id="GO:0033167">
    <property type="term" value="C:ARC complex"/>
    <property type="evidence" value="ECO:0007669"/>
    <property type="project" value="InterPro"/>
</dbReference>
<feature type="region of interest" description="Disordered" evidence="3">
    <location>
        <begin position="640"/>
        <end position="674"/>
    </location>
</feature>
<organism evidence="5 7">
    <name type="scientific">Cercospora beticola</name>
    <name type="common">Sugarbeet leaf spot fungus</name>
    <dbReference type="NCBI Taxonomy" id="122368"/>
    <lineage>
        <taxon>Eukaryota</taxon>
        <taxon>Fungi</taxon>
        <taxon>Dikarya</taxon>
        <taxon>Ascomycota</taxon>
        <taxon>Pezizomycotina</taxon>
        <taxon>Dothideomycetes</taxon>
        <taxon>Dothideomycetidae</taxon>
        <taxon>Mycosphaerellales</taxon>
        <taxon>Mycosphaerellaceae</taxon>
        <taxon>Cercospora</taxon>
    </lineage>
</organism>
<dbReference type="PANTHER" id="PTHR22792">
    <property type="entry name" value="LUPUS LA PROTEIN-RELATED"/>
    <property type="match status" value="1"/>
</dbReference>
<evidence type="ECO:0000259" key="4">
    <source>
        <dbReference type="PROSITE" id="PS50961"/>
    </source>
</evidence>
<dbReference type="EMBL" id="CP134188">
    <property type="protein sequence ID" value="WPB03086.1"/>
    <property type="molecule type" value="Genomic_DNA"/>
</dbReference>
<dbReference type="GO" id="GO:0031047">
    <property type="term" value="P:regulatory ncRNA-mediated gene silencing"/>
    <property type="evidence" value="ECO:0007669"/>
    <property type="project" value="InterPro"/>
</dbReference>
<dbReference type="AlphaFoldDB" id="A0A2G5H8F2"/>
<sequence>MASPLKDVTNMMKGAVQSSVDQARSFIQGATTGEDNHALHTKEHSEPESRTANVDGEHAPSPRLSTSDPNSRDVEYTEDMACPKVFTVLDDGDGKKIEKASVSGQTVETAAASASRTAQTPDVHSSQVMGTEGLHPETAAIVRQVEFYFSDENLVTDQHLLSRTGPTGTGWVSINEILGFKKMRQFKPRSKVKASLATSSMLELRQNKVIRRKTPLKVAPQVEPRMNPKRQRDQALVEKSWLTKGILAPTGFEEYATDGPITPQQYEEERVLFDVEDAITTRIEYAVTRFSSRKKMHQASLAVFSKFLLLGGFESLTHMFAGGLDKKELEEYDKEEILQMKAKFGVSDVVVDGLNEHSLDADSWLVDFAGMAKAFLSSEFFQHFDWYDEKVLFEATNVLRKFYEYLLHHDVCPEYEEDIYRAIDVCLLANEEVPELARLDSGFPGQFNMAASTLHSGFYAQVRPSDGAADWVLAGDQIGLSDKDAWLAFSAGIMAHATNEQMNEIFRARKNGEKLTVVTEEDIGLEIVRVEQRSEQAAQIYEDDRIKGTFIKRTGKLHCKSWVHPGSAPRDLPATVTDKKTKTYEFWVEEDILQHCKKGMKLEANVGRLENGIMWLDLVENVYPSFFKWTLNERMREWKEPGPPKAWMKRASGKQQVEESQDVAKHEIQDETPD</sequence>
<dbReference type="Proteomes" id="UP000230605">
    <property type="component" value="Chromosome 5"/>
</dbReference>
<dbReference type="SUPFAM" id="SSF46785">
    <property type="entry name" value="Winged helix' DNA-binding domain"/>
    <property type="match status" value="1"/>
</dbReference>
<accession>A0A2G5H8F2</accession>
<evidence type="ECO:0000256" key="2">
    <source>
        <dbReference type="PROSITE-ProRule" id="PRU00332"/>
    </source>
</evidence>
<dbReference type="InterPro" id="IPR018606">
    <property type="entry name" value="Arb1"/>
</dbReference>
<dbReference type="SMART" id="SM00715">
    <property type="entry name" value="LA"/>
    <property type="match status" value="1"/>
</dbReference>
<dbReference type="InterPro" id="IPR036388">
    <property type="entry name" value="WH-like_DNA-bd_sf"/>
</dbReference>
<protein>
    <recommendedName>
        <fullName evidence="4">HTH La-type RNA-binding domain-containing protein</fullName>
    </recommendedName>
</protein>
<feature type="compositionally biased region" description="Basic and acidic residues" evidence="3">
    <location>
        <begin position="662"/>
        <end position="674"/>
    </location>
</feature>
<reference evidence="5 7" key="1">
    <citation type="submission" date="2015-10" db="EMBL/GenBank/DDBJ databases">
        <title>The cercosporin biosynthetic gene cluster was horizontally transferred to several fungal lineages and shown to be expanded in Cercospora beticola based on microsynteny with recipient genomes.</title>
        <authorList>
            <person name="De Jonge R."/>
            <person name="Ebert M.K."/>
            <person name="Suttle J.C."/>
            <person name="Jurick Ii W.M."/>
            <person name="Secor G.A."/>
            <person name="Thomma B.P."/>
            <person name="Van De Peer Y."/>
            <person name="Bolton M.D."/>
        </authorList>
    </citation>
    <scope>NUCLEOTIDE SEQUENCE [LARGE SCALE GENOMIC DNA]</scope>
    <source>
        <strain evidence="5 7">09-40</strain>
    </source>
</reference>
<reference evidence="6 8" key="2">
    <citation type="submission" date="2023-09" db="EMBL/GenBank/DDBJ databases">
        <title>Complete-Gapless Cercospora beticola genome.</title>
        <authorList>
            <person name="Wyatt N.A."/>
            <person name="Spanner R.E."/>
            <person name="Bolton M.D."/>
        </authorList>
    </citation>
    <scope>NUCLEOTIDE SEQUENCE [LARGE SCALE GENOMIC DNA]</scope>
    <source>
        <strain evidence="6">Cb09-40</strain>
    </source>
</reference>
<dbReference type="PROSITE" id="PS50961">
    <property type="entry name" value="HTH_LA"/>
    <property type="match status" value="1"/>
</dbReference>
<dbReference type="Pfam" id="PF09692">
    <property type="entry name" value="Arb1"/>
    <property type="match status" value="1"/>
</dbReference>
<proteinExistence type="predicted"/>
<evidence type="ECO:0000256" key="3">
    <source>
        <dbReference type="SAM" id="MobiDB-lite"/>
    </source>
</evidence>
<name>A0A2G5H8F2_CERBT</name>
<evidence type="ECO:0000313" key="7">
    <source>
        <dbReference type="Proteomes" id="UP000230605"/>
    </source>
</evidence>
<dbReference type="Proteomes" id="UP001302367">
    <property type="component" value="Chromosome 5"/>
</dbReference>
<feature type="region of interest" description="Disordered" evidence="3">
    <location>
        <begin position="19"/>
        <end position="74"/>
    </location>
</feature>
<gene>
    <name evidence="5" type="ORF">CB0940_07158</name>
    <name evidence="6" type="ORF">RHO25_007723</name>
</gene>
<evidence type="ECO:0000313" key="8">
    <source>
        <dbReference type="Proteomes" id="UP001302367"/>
    </source>
</evidence>
<dbReference type="InterPro" id="IPR045180">
    <property type="entry name" value="La_dom_prot"/>
</dbReference>
<dbReference type="Gene3D" id="1.10.10.10">
    <property type="entry name" value="Winged helix-like DNA-binding domain superfamily/Winged helix DNA-binding domain"/>
    <property type="match status" value="1"/>
</dbReference>
<dbReference type="InterPro" id="IPR006630">
    <property type="entry name" value="La_HTH"/>
</dbReference>
<feature type="domain" description="HTH La-type RNA-binding" evidence="4">
    <location>
        <begin position="131"/>
        <end position="221"/>
    </location>
</feature>
<dbReference type="InterPro" id="IPR036390">
    <property type="entry name" value="WH_DNA-bd_sf"/>
</dbReference>
<evidence type="ECO:0000256" key="1">
    <source>
        <dbReference type="ARBA" id="ARBA00022884"/>
    </source>
</evidence>
<dbReference type="PANTHER" id="PTHR22792:SF140">
    <property type="entry name" value="ACHILLES, ISOFORM A"/>
    <property type="match status" value="1"/>
</dbReference>
<dbReference type="EMBL" id="LKMD01000108">
    <property type="protein sequence ID" value="PIA88811.1"/>
    <property type="molecule type" value="Genomic_DNA"/>
</dbReference>
<dbReference type="GO" id="GO:0003729">
    <property type="term" value="F:mRNA binding"/>
    <property type="evidence" value="ECO:0007669"/>
    <property type="project" value="TreeGrafter"/>
</dbReference>
<dbReference type="Pfam" id="PF05383">
    <property type="entry name" value="La"/>
    <property type="match status" value="1"/>
</dbReference>
<evidence type="ECO:0000313" key="5">
    <source>
        <dbReference type="EMBL" id="PIA88811.1"/>
    </source>
</evidence>